<name>A0A6C0LX12_9ZZZZ</name>
<keyword evidence="1" id="KW-0175">Coiled coil</keyword>
<protein>
    <submittedName>
        <fullName evidence="2">Uncharacterized protein</fullName>
    </submittedName>
</protein>
<evidence type="ECO:0000256" key="1">
    <source>
        <dbReference type="SAM" id="Coils"/>
    </source>
</evidence>
<reference evidence="2" key="1">
    <citation type="journal article" date="2020" name="Nature">
        <title>Giant virus diversity and host interactions through global metagenomics.</title>
        <authorList>
            <person name="Schulz F."/>
            <person name="Roux S."/>
            <person name="Paez-Espino D."/>
            <person name="Jungbluth S."/>
            <person name="Walsh D.A."/>
            <person name="Denef V.J."/>
            <person name="McMahon K.D."/>
            <person name="Konstantinidis K.T."/>
            <person name="Eloe-Fadrosh E.A."/>
            <person name="Kyrpides N.C."/>
            <person name="Woyke T."/>
        </authorList>
    </citation>
    <scope>NUCLEOTIDE SEQUENCE</scope>
    <source>
        <strain evidence="2">GVMAG-S-1017745-26</strain>
    </source>
</reference>
<proteinExistence type="predicted"/>
<dbReference type="EMBL" id="MN740584">
    <property type="protein sequence ID" value="QHU35177.1"/>
    <property type="molecule type" value="Genomic_DNA"/>
</dbReference>
<dbReference type="AlphaFoldDB" id="A0A6C0LX12"/>
<sequence>MNINFPSMQPEILEELSYIYNELRDLKNYNKNIIEENNKLKMKINDQNRKLDIVHRLFNTYSKIVSENSRKIEKVSDKKTKQLDLLQKIKNLENELYITKLSKSNSTDIGNIFNNLVNQ</sequence>
<evidence type="ECO:0000313" key="2">
    <source>
        <dbReference type="EMBL" id="QHU35177.1"/>
    </source>
</evidence>
<feature type="coiled-coil region" evidence="1">
    <location>
        <begin position="23"/>
        <end position="50"/>
    </location>
</feature>
<accession>A0A6C0LX12</accession>
<organism evidence="2">
    <name type="scientific">viral metagenome</name>
    <dbReference type="NCBI Taxonomy" id="1070528"/>
    <lineage>
        <taxon>unclassified sequences</taxon>
        <taxon>metagenomes</taxon>
        <taxon>organismal metagenomes</taxon>
    </lineage>
</organism>